<dbReference type="InterPro" id="IPR036185">
    <property type="entry name" value="DNA_heli_DnaB-like_N_sf"/>
</dbReference>
<dbReference type="GO" id="GO:0006269">
    <property type="term" value="P:DNA replication, synthesis of primer"/>
    <property type="evidence" value="ECO:0007669"/>
    <property type="project" value="UniProtKB-UniRule"/>
</dbReference>
<evidence type="ECO:0000259" key="13">
    <source>
        <dbReference type="PROSITE" id="PS51199"/>
    </source>
</evidence>
<organism evidence="14 15">
    <name type="scientific">Paenibacillus antarcticus</name>
    <dbReference type="NCBI Taxonomy" id="253703"/>
    <lineage>
        <taxon>Bacteria</taxon>
        <taxon>Bacillati</taxon>
        <taxon>Bacillota</taxon>
        <taxon>Bacilli</taxon>
        <taxon>Bacillales</taxon>
        <taxon>Paenibacillaceae</taxon>
        <taxon>Paenibacillus</taxon>
    </lineage>
</organism>
<keyword evidence="4 12" id="KW-0547">Nucleotide-binding</keyword>
<dbReference type="InterPro" id="IPR007692">
    <property type="entry name" value="DNA_helicase_DnaB"/>
</dbReference>
<dbReference type="SUPFAM" id="SSF52540">
    <property type="entry name" value="P-loop containing nucleoside triphosphate hydrolases"/>
    <property type="match status" value="1"/>
</dbReference>
<evidence type="ECO:0000256" key="8">
    <source>
        <dbReference type="ARBA" id="ARBA00023125"/>
    </source>
</evidence>
<gene>
    <name evidence="14" type="ORF">PBAT_11145</name>
</gene>
<keyword evidence="9" id="KW-0413">Isomerase</keyword>
<dbReference type="AlphaFoldDB" id="A0A168PAE9"/>
<dbReference type="CDD" id="cd00984">
    <property type="entry name" value="DnaB_C"/>
    <property type="match status" value="1"/>
</dbReference>
<accession>A0A168PAE9</accession>
<dbReference type="EC" id="5.6.2.3" evidence="11 12"/>
<dbReference type="GO" id="GO:1990077">
    <property type="term" value="C:primosome complex"/>
    <property type="evidence" value="ECO:0007669"/>
    <property type="project" value="UniProtKB-UniRule"/>
</dbReference>
<dbReference type="GO" id="GO:0005829">
    <property type="term" value="C:cytosol"/>
    <property type="evidence" value="ECO:0007669"/>
    <property type="project" value="TreeGrafter"/>
</dbReference>
<dbReference type="InterPro" id="IPR007693">
    <property type="entry name" value="DNA_helicase_DnaB-like_N"/>
</dbReference>
<dbReference type="GO" id="GO:0005524">
    <property type="term" value="F:ATP binding"/>
    <property type="evidence" value="ECO:0007669"/>
    <property type="project" value="UniProtKB-UniRule"/>
</dbReference>
<keyword evidence="15" id="KW-1185">Reference proteome</keyword>
<evidence type="ECO:0000256" key="5">
    <source>
        <dbReference type="ARBA" id="ARBA00022801"/>
    </source>
</evidence>
<comment type="catalytic activity">
    <reaction evidence="10 12">
        <text>ATP + H2O = ADP + phosphate + H(+)</text>
        <dbReference type="Rhea" id="RHEA:13065"/>
        <dbReference type="ChEBI" id="CHEBI:15377"/>
        <dbReference type="ChEBI" id="CHEBI:15378"/>
        <dbReference type="ChEBI" id="CHEBI:30616"/>
        <dbReference type="ChEBI" id="CHEBI:43474"/>
        <dbReference type="ChEBI" id="CHEBI:456216"/>
        <dbReference type="EC" id="5.6.2.3"/>
    </reaction>
</comment>
<reference evidence="14 15" key="1">
    <citation type="submission" date="2016-03" db="EMBL/GenBank/DDBJ databases">
        <title>Draft genome sequence of Paenibacillus antarcticus CECT 5836.</title>
        <authorList>
            <person name="Shin S.-K."/>
            <person name="Yi H."/>
        </authorList>
    </citation>
    <scope>NUCLEOTIDE SEQUENCE [LARGE SCALE GENOMIC DNA]</scope>
    <source>
        <strain evidence="14 15">CECT 5836</strain>
    </source>
</reference>
<sequence length="437" mass="48783">MSDQYHLEAEQAVLGSLLLDRSSETGDIITERLYPEAFSPEHRVIFETVCELHDSGKPIDLITLSTALKDQGVLEDVGGISYLSDLAKAVPTIANLPHYVSILESNGLKQKTRKALEEQQKALETEDDPRKVIASMQLDAEALNGQIRSERTLVSIHKVMNDHEDELEARAEAKGLSGIPTCGSDLNKLTGGRQKQDLIIVAARPSVGKTAFMLNGALSAAQHGSAVAIFSLEMPAIKLGERLVANIGMLDGTILRTGHLSPDDWPKYTCARSILSTLPIYIDDTPGITIQEIASKVKQLKKIHKDLLIQVDYLQLINPGRKFQSREQEISYISRSLKQIARDNDCPVEALAQLSRSVEQRQDKRPMMSDLRESGSIEQDADEIDFLYRDDYYNADTEKKNIVEIIVAKGRNTGTGLVEMVYLKNFSRFCDYERYQY</sequence>
<evidence type="ECO:0000313" key="14">
    <source>
        <dbReference type="EMBL" id="OAB46564.1"/>
    </source>
</evidence>
<dbReference type="InterPro" id="IPR016136">
    <property type="entry name" value="DNA_helicase_N/primase_C"/>
</dbReference>
<evidence type="ECO:0000256" key="6">
    <source>
        <dbReference type="ARBA" id="ARBA00022806"/>
    </source>
</evidence>
<comment type="caution">
    <text evidence="14">The sequence shown here is derived from an EMBL/GenBank/DDBJ whole genome shotgun (WGS) entry which is preliminary data.</text>
</comment>
<evidence type="ECO:0000256" key="4">
    <source>
        <dbReference type="ARBA" id="ARBA00022741"/>
    </source>
</evidence>
<evidence type="ECO:0000313" key="15">
    <source>
        <dbReference type="Proteomes" id="UP000077355"/>
    </source>
</evidence>
<dbReference type="Proteomes" id="UP000077355">
    <property type="component" value="Unassembled WGS sequence"/>
</dbReference>
<dbReference type="Gene3D" id="1.10.860.10">
    <property type="entry name" value="DNAb Helicase, Chain A"/>
    <property type="match status" value="1"/>
</dbReference>
<keyword evidence="3 12" id="KW-0235">DNA replication</keyword>
<dbReference type="PANTHER" id="PTHR30153:SF2">
    <property type="entry name" value="REPLICATIVE DNA HELICASE"/>
    <property type="match status" value="1"/>
</dbReference>
<dbReference type="Gene3D" id="3.40.50.300">
    <property type="entry name" value="P-loop containing nucleotide triphosphate hydrolases"/>
    <property type="match status" value="1"/>
</dbReference>
<evidence type="ECO:0000256" key="3">
    <source>
        <dbReference type="ARBA" id="ARBA00022705"/>
    </source>
</evidence>
<feature type="domain" description="SF4 helicase" evidence="13">
    <location>
        <begin position="172"/>
        <end position="436"/>
    </location>
</feature>
<comment type="similarity">
    <text evidence="1 12">Belongs to the helicase family. DnaB subfamily.</text>
</comment>
<comment type="function">
    <text evidence="12">The main replicative DNA helicase, it participates in initiation and elongation during chromosome replication. Travels ahead of the DNA replisome, separating dsDNA into templates for DNA synthesis. A processive ATP-dependent 5'-3' DNA helicase it has DNA-dependent ATPase activity.</text>
</comment>
<evidence type="ECO:0000256" key="10">
    <source>
        <dbReference type="ARBA" id="ARBA00048954"/>
    </source>
</evidence>
<keyword evidence="5 12" id="KW-0378">Hydrolase</keyword>
<protein>
    <recommendedName>
        <fullName evidence="11 12">Replicative DNA helicase</fullName>
        <ecNumber evidence="11 12">5.6.2.3</ecNumber>
    </recommendedName>
</protein>
<dbReference type="PROSITE" id="PS51199">
    <property type="entry name" value="SF4_HELICASE"/>
    <property type="match status" value="1"/>
</dbReference>
<evidence type="ECO:0000256" key="11">
    <source>
        <dbReference type="NCBIfam" id="TIGR00665"/>
    </source>
</evidence>
<dbReference type="RefSeq" id="WP_068649489.1">
    <property type="nucleotide sequence ID" value="NZ_CP043611.1"/>
</dbReference>
<evidence type="ECO:0000256" key="9">
    <source>
        <dbReference type="ARBA" id="ARBA00023235"/>
    </source>
</evidence>
<dbReference type="Pfam" id="PF03796">
    <property type="entry name" value="DnaB_C"/>
    <property type="match status" value="1"/>
</dbReference>
<dbReference type="GO" id="GO:0003677">
    <property type="term" value="F:DNA binding"/>
    <property type="evidence" value="ECO:0007669"/>
    <property type="project" value="UniProtKB-UniRule"/>
</dbReference>
<dbReference type="InterPro" id="IPR027417">
    <property type="entry name" value="P-loop_NTPase"/>
</dbReference>
<evidence type="ECO:0000256" key="2">
    <source>
        <dbReference type="ARBA" id="ARBA00022515"/>
    </source>
</evidence>
<dbReference type="Pfam" id="PF00772">
    <property type="entry name" value="DnaB"/>
    <property type="match status" value="1"/>
</dbReference>
<proteinExistence type="inferred from homology"/>
<dbReference type="NCBIfam" id="TIGR00665">
    <property type="entry name" value="DnaB"/>
    <property type="match status" value="1"/>
</dbReference>
<evidence type="ECO:0000256" key="7">
    <source>
        <dbReference type="ARBA" id="ARBA00022840"/>
    </source>
</evidence>
<dbReference type="SUPFAM" id="SSF48024">
    <property type="entry name" value="N-terminal domain of DnaB helicase"/>
    <property type="match status" value="1"/>
</dbReference>
<dbReference type="OrthoDB" id="2664597at2"/>
<dbReference type="EMBL" id="LVJI01000015">
    <property type="protein sequence ID" value="OAB46564.1"/>
    <property type="molecule type" value="Genomic_DNA"/>
</dbReference>
<keyword evidence="2 12" id="KW-0639">Primosome</keyword>
<dbReference type="PANTHER" id="PTHR30153">
    <property type="entry name" value="REPLICATIVE DNA HELICASE DNAB"/>
    <property type="match status" value="1"/>
</dbReference>
<evidence type="ECO:0000256" key="1">
    <source>
        <dbReference type="ARBA" id="ARBA00008428"/>
    </source>
</evidence>
<keyword evidence="6 12" id="KW-0347">Helicase</keyword>
<keyword evidence="8 12" id="KW-0238">DNA-binding</keyword>
<name>A0A168PAE9_9BACL</name>
<keyword evidence="7 12" id="KW-0067">ATP-binding</keyword>
<dbReference type="GO" id="GO:0016887">
    <property type="term" value="F:ATP hydrolysis activity"/>
    <property type="evidence" value="ECO:0007669"/>
    <property type="project" value="RHEA"/>
</dbReference>
<dbReference type="GO" id="GO:0043139">
    <property type="term" value="F:5'-3' DNA helicase activity"/>
    <property type="evidence" value="ECO:0007669"/>
    <property type="project" value="UniProtKB-EC"/>
</dbReference>
<evidence type="ECO:0000256" key="12">
    <source>
        <dbReference type="RuleBase" id="RU362085"/>
    </source>
</evidence>
<dbReference type="InterPro" id="IPR007694">
    <property type="entry name" value="DNA_helicase_DnaB-like_C"/>
</dbReference>